<feature type="region of interest" description="Disordered" evidence="1">
    <location>
        <begin position="1"/>
        <end position="22"/>
    </location>
</feature>
<gene>
    <name evidence="2" type="ORF">HXK09_04590</name>
</gene>
<accession>A0A929WVS0</accession>
<dbReference type="Proteomes" id="UP000759246">
    <property type="component" value="Unassembled WGS sequence"/>
</dbReference>
<evidence type="ECO:0000313" key="2">
    <source>
        <dbReference type="EMBL" id="MBF0966428.1"/>
    </source>
</evidence>
<protein>
    <submittedName>
        <fullName evidence="2">Uncharacterized protein</fullName>
    </submittedName>
</protein>
<dbReference type="EMBL" id="JABZGF010000109">
    <property type="protein sequence ID" value="MBF0966428.1"/>
    <property type="molecule type" value="Genomic_DNA"/>
</dbReference>
<name>A0A929WVS0_9ACTO</name>
<comment type="caution">
    <text evidence="2">The sequence shown here is derived from an EMBL/GenBank/DDBJ whole genome shotgun (WGS) entry which is preliminary data.</text>
</comment>
<reference evidence="2" key="1">
    <citation type="submission" date="2020-04" db="EMBL/GenBank/DDBJ databases">
        <title>Deep metagenomics examines the oral microbiome during advanced dental caries in children, revealing novel taxa and co-occurrences with host molecules.</title>
        <authorList>
            <person name="Baker J.L."/>
            <person name="Morton J.T."/>
            <person name="Dinis M."/>
            <person name="Alvarez R."/>
            <person name="Tran N.C."/>
            <person name="Knight R."/>
            <person name="Edlund A."/>
        </authorList>
    </citation>
    <scope>NUCLEOTIDE SEQUENCE</scope>
    <source>
        <strain evidence="2">JCVI_30_bin.13</strain>
    </source>
</reference>
<dbReference type="AlphaFoldDB" id="A0A929WVS0"/>
<organism evidence="2 3">
    <name type="scientific">Actinomyces bouchesdurhonensis</name>
    <dbReference type="NCBI Taxonomy" id="1852361"/>
    <lineage>
        <taxon>Bacteria</taxon>
        <taxon>Bacillati</taxon>
        <taxon>Actinomycetota</taxon>
        <taxon>Actinomycetes</taxon>
        <taxon>Actinomycetales</taxon>
        <taxon>Actinomycetaceae</taxon>
        <taxon>Actinomyces</taxon>
    </lineage>
</organism>
<sequence length="68" mass="7707">MADRLLDRPARSEKKGTPKQISRECARAGIRLPASTIRTWIHQKRLTPDEHGHVTLSSIVPLLRRRAG</sequence>
<evidence type="ECO:0000256" key="1">
    <source>
        <dbReference type="SAM" id="MobiDB-lite"/>
    </source>
</evidence>
<proteinExistence type="predicted"/>
<evidence type="ECO:0000313" key="3">
    <source>
        <dbReference type="Proteomes" id="UP000759246"/>
    </source>
</evidence>